<dbReference type="GO" id="GO:0005694">
    <property type="term" value="C:chromosome"/>
    <property type="evidence" value="ECO:0007669"/>
    <property type="project" value="UniProtKB-SubCell"/>
</dbReference>
<keyword evidence="9" id="KW-0234">DNA repair</keyword>
<dbReference type="InterPro" id="IPR008942">
    <property type="entry name" value="ENTH_VHS"/>
</dbReference>
<comment type="similarity">
    <text evidence="2">Belongs to the UVSSA family.</text>
</comment>
<dbReference type="OrthoDB" id="5594015at2759"/>
<feature type="domain" description="UV-stimulated scaffold protein A C-terminal" evidence="11">
    <location>
        <begin position="401"/>
        <end position="502"/>
    </location>
</feature>
<organism evidence="12 13">
    <name type="scientific">Kingdonia uniflora</name>
    <dbReference type="NCBI Taxonomy" id="39325"/>
    <lineage>
        <taxon>Eukaryota</taxon>
        <taxon>Viridiplantae</taxon>
        <taxon>Streptophyta</taxon>
        <taxon>Embryophyta</taxon>
        <taxon>Tracheophyta</taxon>
        <taxon>Spermatophyta</taxon>
        <taxon>Magnoliopsida</taxon>
        <taxon>Ranunculales</taxon>
        <taxon>Circaeasteraceae</taxon>
        <taxon>Kingdonia</taxon>
    </lineage>
</organism>
<dbReference type="PANTHER" id="PTHR28670">
    <property type="entry name" value="UV-STIMULATED SCAFFOLD PROTEIN A"/>
    <property type="match status" value="1"/>
</dbReference>
<evidence type="ECO:0000256" key="1">
    <source>
        <dbReference type="ARBA" id="ARBA00004286"/>
    </source>
</evidence>
<dbReference type="Pfam" id="PF20867">
    <property type="entry name" value="UVSSA_N"/>
    <property type="match status" value="1"/>
</dbReference>
<evidence type="ECO:0000313" key="13">
    <source>
        <dbReference type="Proteomes" id="UP000541444"/>
    </source>
</evidence>
<protein>
    <recommendedName>
        <fullName evidence="11">UV-stimulated scaffold protein A C-terminal domain-containing protein</fullName>
    </recommendedName>
</protein>
<comment type="subcellular location">
    <subcellularLocation>
        <location evidence="1">Chromosome</location>
    </subcellularLocation>
</comment>
<evidence type="ECO:0000313" key="12">
    <source>
        <dbReference type="EMBL" id="KAF6140827.1"/>
    </source>
</evidence>
<keyword evidence="5" id="KW-0227">DNA damage</keyword>
<keyword evidence="7" id="KW-0862">Zinc</keyword>
<evidence type="ECO:0000256" key="8">
    <source>
        <dbReference type="ARBA" id="ARBA00023054"/>
    </source>
</evidence>
<evidence type="ECO:0000256" key="3">
    <source>
        <dbReference type="ARBA" id="ARBA00022454"/>
    </source>
</evidence>
<reference evidence="12 13" key="1">
    <citation type="journal article" date="2020" name="IScience">
        <title>Genome Sequencing of the Endangered Kingdonia uniflora (Circaeasteraceae, Ranunculales) Reveals Potential Mechanisms of Evolutionary Specialization.</title>
        <authorList>
            <person name="Sun Y."/>
            <person name="Deng T."/>
            <person name="Zhang A."/>
            <person name="Moore M.J."/>
            <person name="Landis J.B."/>
            <person name="Lin N."/>
            <person name="Zhang H."/>
            <person name="Zhang X."/>
            <person name="Huang J."/>
            <person name="Zhang X."/>
            <person name="Sun H."/>
            <person name="Wang H."/>
        </authorList>
    </citation>
    <scope>NUCLEOTIDE SEQUENCE [LARGE SCALE GENOMIC DNA]</scope>
    <source>
        <strain evidence="12">TB1705</strain>
        <tissue evidence="12">Leaf</tissue>
    </source>
</reference>
<dbReference type="GO" id="GO:0008270">
    <property type="term" value="F:zinc ion binding"/>
    <property type="evidence" value="ECO:0007669"/>
    <property type="project" value="UniProtKB-KW"/>
</dbReference>
<evidence type="ECO:0000256" key="7">
    <source>
        <dbReference type="ARBA" id="ARBA00022833"/>
    </source>
</evidence>
<evidence type="ECO:0000256" key="9">
    <source>
        <dbReference type="ARBA" id="ARBA00023204"/>
    </source>
</evidence>
<accession>A0A7J7LDX1</accession>
<proteinExistence type="inferred from homology"/>
<name>A0A7J7LDX1_9MAGN</name>
<evidence type="ECO:0000259" key="11">
    <source>
        <dbReference type="Pfam" id="PF09740"/>
    </source>
</evidence>
<feature type="region of interest" description="Disordered" evidence="10">
    <location>
        <begin position="532"/>
        <end position="551"/>
    </location>
</feature>
<gene>
    <name evidence="12" type="ORF">GIB67_042240</name>
</gene>
<feature type="compositionally biased region" description="Basic and acidic residues" evidence="10">
    <location>
        <begin position="532"/>
        <end position="545"/>
    </location>
</feature>
<dbReference type="InterPro" id="IPR049431">
    <property type="entry name" value="UVSSA_C"/>
</dbReference>
<dbReference type="Proteomes" id="UP000541444">
    <property type="component" value="Unassembled WGS sequence"/>
</dbReference>
<evidence type="ECO:0000256" key="5">
    <source>
        <dbReference type="ARBA" id="ARBA00022763"/>
    </source>
</evidence>
<dbReference type="GO" id="GO:0006283">
    <property type="term" value="P:transcription-coupled nucleotide-excision repair"/>
    <property type="evidence" value="ECO:0007669"/>
    <property type="project" value="TreeGrafter"/>
</dbReference>
<keyword evidence="3" id="KW-0158">Chromosome</keyword>
<dbReference type="PANTHER" id="PTHR28670:SF1">
    <property type="entry name" value="UV-STIMULATED SCAFFOLD PROTEIN A"/>
    <property type="match status" value="1"/>
</dbReference>
<evidence type="ECO:0000256" key="2">
    <source>
        <dbReference type="ARBA" id="ARBA00009240"/>
    </source>
</evidence>
<dbReference type="Pfam" id="PF09740">
    <property type="entry name" value="DUF2043"/>
    <property type="match status" value="1"/>
</dbReference>
<evidence type="ECO:0000256" key="10">
    <source>
        <dbReference type="SAM" id="MobiDB-lite"/>
    </source>
</evidence>
<evidence type="ECO:0000256" key="4">
    <source>
        <dbReference type="ARBA" id="ARBA00022723"/>
    </source>
</evidence>
<comment type="caution">
    <text evidence="12">The sequence shown here is derived from an EMBL/GenBank/DDBJ whole genome shotgun (WGS) entry which is preliminary data.</text>
</comment>
<dbReference type="GO" id="GO:0009411">
    <property type="term" value="P:response to UV"/>
    <property type="evidence" value="ECO:0007669"/>
    <property type="project" value="InterPro"/>
</dbReference>
<dbReference type="GO" id="GO:0000993">
    <property type="term" value="F:RNA polymerase II complex binding"/>
    <property type="evidence" value="ECO:0007669"/>
    <property type="project" value="TreeGrafter"/>
</dbReference>
<keyword evidence="13" id="KW-1185">Reference proteome</keyword>
<keyword evidence="6" id="KW-0863">Zinc-finger</keyword>
<keyword evidence="4" id="KW-0479">Metal-binding</keyword>
<dbReference type="InterPro" id="IPR018610">
    <property type="entry name" value="UVSSA"/>
</dbReference>
<dbReference type="Gene3D" id="1.25.40.90">
    <property type="match status" value="1"/>
</dbReference>
<dbReference type="InterPro" id="IPR049408">
    <property type="entry name" value="UVSSA_N_a-solenoid_rpt"/>
</dbReference>
<dbReference type="EMBL" id="JACGCM010002347">
    <property type="protein sequence ID" value="KAF6140827.1"/>
    <property type="molecule type" value="Genomic_DNA"/>
</dbReference>
<keyword evidence="8" id="KW-0175">Coiled coil</keyword>
<evidence type="ECO:0000256" key="6">
    <source>
        <dbReference type="ARBA" id="ARBA00022771"/>
    </source>
</evidence>
<dbReference type="AlphaFoldDB" id="A0A7J7LDX1"/>
<sequence>MEESEREGREKVSSLIDKATNSTDPEIETRLLKAIKLVVRSSDSELRLAVETLMEKMKKDHSQVRYLTLLIIDELFMRSKLFRSLLVVNFDQFLSLSIGFRRNLPLPAPLAVASRLRTKAIEYLEKWNTSFGIHYRQLRLGYGYLKDTLRFQFPNLQQHAARAQRDRNEREARSKEILLKKFETLRENFLSIKNEVQSTIDEIGECLEILKTEEDGFIPLDSVDDDDVEDFRPSALQKIRLESLNEGEKICEDSDNKVVFDALRELHKLLVNKHLVIVQEWMSVLVRVEATDTRFRDSSLKEFIDIRNRLRLVKTKCEQTGCSLTNPKDRDDDDMWEECKIDMVANGSCSAPNPPSENLVITSTLSKVKNITPVKIETSNGTTATEGFDGTTSVKSKLLAEAPIHNWGSYLDNWGNNRDFLANQRGLELENHWGRVDSDAVIPAERIAELNVQATLYKEEPVEVQPCLAPLKKGGLCQRKDLRVCPFHGPIIPRDPEGKAIDQGPTEEKTIDLEAGVTEQLAKRAVKNVREREREDLKQRENDKKNLKRAKLAKVREHNEKVLRQSAIASTSQSEVMGEDWASVGGNGSHGKEKKQTLASMLRKKVKPKDRITQKLLSARVRDATTRQLAMGADAKYREAYPNQW</sequence>
<dbReference type="SUPFAM" id="SSF48464">
    <property type="entry name" value="ENTH/VHS domain"/>
    <property type="match status" value="1"/>
</dbReference>